<feature type="transmembrane region" description="Helical" evidence="1">
    <location>
        <begin position="179"/>
        <end position="197"/>
    </location>
</feature>
<feature type="transmembrane region" description="Helical" evidence="1">
    <location>
        <begin position="6"/>
        <end position="28"/>
    </location>
</feature>
<proteinExistence type="predicted"/>
<sequence>MLEDVVYEFVPVIGFAVILSAVFVLFVLWKAKRNPRIFMFFAVSDIINGTAFIVCGFYGIFVTMSGGANERLHPSICLFLVPHLLLWAYTDTMDVLCVLLFLFDRTLQIIVPTAYGKISKTYLTLKFGVILFGVGMLGFVPTFLETVTANSTVSVTKMCHFEQVVLPQFYELRLFVVEWLPVGGMSWTALVFLIYLIRQSKQRWSYNWSEKITDTKQMIALAFLRCLFTEAAVRLILISIQLTNNDSEVFLLRDFLLRTSRALLVSVLSPCIYMLISTPFFDRFGMTFNAYGRNTERKWQSKGE</sequence>
<comment type="caution">
    <text evidence="2">The sequence shown here is derived from an EMBL/GenBank/DDBJ whole genome shotgun (WGS) entry which is preliminary data.</text>
</comment>
<feature type="transmembrane region" description="Helical" evidence="1">
    <location>
        <begin position="84"/>
        <end position="103"/>
    </location>
</feature>
<feature type="transmembrane region" description="Helical" evidence="1">
    <location>
        <begin position="123"/>
        <end position="144"/>
    </location>
</feature>
<feature type="transmembrane region" description="Helical" evidence="1">
    <location>
        <begin position="40"/>
        <end position="64"/>
    </location>
</feature>
<accession>A0AAN5CHQ3</accession>
<feature type="transmembrane region" description="Helical" evidence="1">
    <location>
        <begin position="218"/>
        <end position="242"/>
    </location>
</feature>
<evidence type="ECO:0000313" key="3">
    <source>
        <dbReference type="Proteomes" id="UP001328107"/>
    </source>
</evidence>
<evidence type="ECO:0000313" key="2">
    <source>
        <dbReference type="EMBL" id="GMR44627.1"/>
    </source>
</evidence>
<keyword evidence="1" id="KW-0472">Membrane</keyword>
<evidence type="ECO:0008006" key="4">
    <source>
        <dbReference type="Google" id="ProtNLM"/>
    </source>
</evidence>
<keyword evidence="3" id="KW-1185">Reference proteome</keyword>
<feature type="transmembrane region" description="Helical" evidence="1">
    <location>
        <begin position="262"/>
        <end position="281"/>
    </location>
</feature>
<dbReference type="Gene3D" id="1.20.1070.10">
    <property type="entry name" value="Rhodopsin 7-helix transmembrane proteins"/>
    <property type="match status" value="1"/>
</dbReference>
<keyword evidence="1" id="KW-1133">Transmembrane helix</keyword>
<protein>
    <recommendedName>
        <fullName evidence="4">G protein-coupled receptor</fullName>
    </recommendedName>
</protein>
<name>A0AAN5CHQ3_9BILA</name>
<organism evidence="2 3">
    <name type="scientific">Pristionchus mayeri</name>
    <dbReference type="NCBI Taxonomy" id="1317129"/>
    <lineage>
        <taxon>Eukaryota</taxon>
        <taxon>Metazoa</taxon>
        <taxon>Ecdysozoa</taxon>
        <taxon>Nematoda</taxon>
        <taxon>Chromadorea</taxon>
        <taxon>Rhabditida</taxon>
        <taxon>Rhabditina</taxon>
        <taxon>Diplogasteromorpha</taxon>
        <taxon>Diplogasteroidea</taxon>
        <taxon>Neodiplogasteridae</taxon>
        <taxon>Pristionchus</taxon>
    </lineage>
</organism>
<gene>
    <name evidence="2" type="ORF">PMAYCL1PPCAC_14822</name>
</gene>
<dbReference type="AlphaFoldDB" id="A0AAN5CHQ3"/>
<keyword evidence="1" id="KW-0812">Transmembrane</keyword>
<dbReference type="EMBL" id="BTRK01000004">
    <property type="protein sequence ID" value="GMR44627.1"/>
    <property type="molecule type" value="Genomic_DNA"/>
</dbReference>
<reference evidence="3" key="1">
    <citation type="submission" date="2022-10" db="EMBL/GenBank/DDBJ databases">
        <title>Genome assembly of Pristionchus species.</title>
        <authorList>
            <person name="Yoshida K."/>
            <person name="Sommer R.J."/>
        </authorList>
    </citation>
    <scope>NUCLEOTIDE SEQUENCE [LARGE SCALE GENOMIC DNA]</scope>
    <source>
        <strain evidence="3">RS5460</strain>
    </source>
</reference>
<feature type="non-terminal residue" evidence="2">
    <location>
        <position position="304"/>
    </location>
</feature>
<dbReference type="SUPFAM" id="SSF81321">
    <property type="entry name" value="Family A G protein-coupled receptor-like"/>
    <property type="match status" value="1"/>
</dbReference>
<evidence type="ECO:0000256" key="1">
    <source>
        <dbReference type="SAM" id="Phobius"/>
    </source>
</evidence>
<dbReference type="Proteomes" id="UP001328107">
    <property type="component" value="Unassembled WGS sequence"/>
</dbReference>